<comment type="subcellular location">
    <subcellularLocation>
        <location evidence="1">Membrane</location>
        <topology evidence="1">Multi-pass membrane protein</topology>
    </subcellularLocation>
</comment>
<feature type="transmembrane region" description="Helical" evidence="5">
    <location>
        <begin position="279"/>
        <end position="296"/>
    </location>
</feature>
<evidence type="ECO:0000256" key="5">
    <source>
        <dbReference type="SAM" id="Phobius"/>
    </source>
</evidence>
<keyword evidence="2 5" id="KW-0812">Transmembrane</keyword>
<dbReference type="InterPro" id="IPR051533">
    <property type="entry name" value="WaaL-like"/>
</dbReference>
<feature type="transmembrane region" description="Helical" evidence="5">
    <location>
        <begin position="148"/>
        <end position="168"/>
    </location>
</feature>
<dbReference type="Proteomes" id="UP001501411">
    <property type="component" value="Unassembled WGS sequence"/>
</dbReference>
<dbReference type="PANTHER" id="PTHR37422">
    <property type="entry name" value="TEICHURONIC ACID BIOSYNTHESIS PROTEIN TUAE"/>
    <property type="match status" value="1"/>
</dbReference>
<evidence type="ECO:0000256" key="3">
    <source>
        <dbReference type="ARBA" id="ARBA00022989"/>
    </source>
</evidence>
<keyword evidence="3 5" id="KW-1133">Transmembrane helix</keyword>
<dbReference type="Pfam" id="PF04932">
    <property type="entry name" value="Wzy_C"/>
    <property type="match status" value="1"/>
</dbReference>
<evidence type="ECO:0000256" key="4">
    <source>
        <dbReference type="ARBA" id="ARBA00023136"/>
    </source>
</evidence>
<evidence type="ECO:0000256" key="1">
    <source>
        <dbReference type="ARBA" id="ARBA00004141"/>
    </source>
</evidence>
<gene>
    <name evidence="7" type="ORF">GCM10023231_03120</name>
</gene>
<name>A0ABP9AGJ5_9SPHI</name>
<protein>
    <recommendedName>
        <fullName evidence="6">O-antigen ligase-related domain-containing protein</fullName>
    </recommendedName>
</protein>
<sequence length="359" mass="39896">MALFPLIISVLGMVLLTKRKDLDRFLLIIIAFSMLAAINGIKQLYIGPSAGEQRFLDAGGSVTHLIWGQLRVFSFYSDAGQFGASQAHLSLMCLILAFGKMSWWKRILLIMLAGILFYGMLISGTRGALFVLLSGGFFALLLSKRISVILVGGCLVVLFIAFLKFTHIGSSNYQIYRLRSALDTHDASLNVRLQNQQLLANYLQDKPFGDGLGTIGKWGKEYNPDKFLSTIEPDSLWVKIWASYGIVGLICWFAFMMFLLGQCCGICLRIKDRNLRIKVIALTSGIAGIIFCSYGNEVMNAFPSSAITWLSCVLVYLSPTFDVTTTDRKLSQEVPDSKGIWILKGDLYQYVTNSRSTHA</sequence>
<feature type="domain" description="O-antigen ligase-related" evidence="6">
    <location>
        <begin position="113"/>
        <end position="253"/>
    </location>
</feature>
<dbReference type="InterPro" id="IPR007016">
    <property type="entry name" value="O-antigen_ligase-rel_domated"/>
</dbReference>
<evidence type="ECO:0000313" key="8">
    <source>
        <dbReference type="Proteomes" id="UP001501411"/>
    </source>
</evidence>
<reference evidence="8" key="1">
    <citation type="journal article" date="2019" name="Int. J. Syst. Evol. Microbiol.">
        <title>The Global Catalogue of Microorganisms (GCM) 10K type strain sequencing project: providing services to taxonomists for standard genome sequencing and annotation.</title>
        <authorList>
            <consortium name="The Broad Institute Genomics Platform"/>
            <consortium name="The Broad Institute Genome Sequencing Center for Infectious Disease"/>
            <person name="Wu L."/>
            <person name="Ma J."/>
        </authorList>
    </citation>
    <scope>NUCLEOTIDE SEQUENCE [LARGE SCALE GENOMIC DNA]</scope>
    <source>
        <strain evidence="8">JCM 18200</strain>
    </source>
</reference>
<dbReference type="PANTHER" id="PTHR37422:SF13">
    <property type="entry name" value="LIPOPOLYSACCHARIDE BIOSYNTHESIS PROTEIN PA4999-RELATED"/>
    <property type="match status" value="1"/>
</dbReference>
<keyword evidence="4 5" id="KW-0472">Membrane</keyword>
<evidence type="ECO:0000259" key="6">
    <source>
        <dbReference type="Pfam" id="PF04932"/>
    </source>
</evidence>
<accession>A0ABP9AGJ5</accession>
<comment type="caution">
    <text evidence="7">The sequence shown here is derived from an EMBL/GenBank/DDBJ whole genome shotgun (WGS) entry which is preliminary data.</text>
</comment>
<evidence type="ECO:0000313" key="7">
    <source>
        <dbReference type="EMBL" id="GAA4779703.1"/>
    </source>
</evidence>
<feature type="transmembrane region" description="Helical" evidence="5">
    <location>
        <begin position="241"/>
        <end position="267"/>
    </location>
</feature>
<dbReference type="EMBL" id="BAABIQ010000003">
    <property type="protein sequence ID" value="GAA4779703.1"/>
    <property type="molecule type" value="Genomic_DNA"/>
</dbReference>
<keyword evidence="8" id="KW-1185">Reference proteome</keyword>
<feature type="transmembrane region" description="Helical" evidence="5">
    <location>
        <begin position="127"/>
        <end position="143"/>
    </location>
</feature>
<feature type="transmembrane region" description="Helical" evidence="5">
    <location>
        <begin position="26"/>
        <end position="45"/>
    </location>
</feature>
<organism evidence="7 8">
    <name type="scientific">Olivibacter ginsenosidimutans</name>
    <dbReference type="NCBI Taxonomy" id="1176537"/>
    <lineage>
        <taxon>Bacteria</taxon>
        <taxon>Pseudomonadati</taxon>
        <taxon>Bacteroidota</taxon>
        <taxon>Sphingobacteriia</taxon>
        <taxon>Sphingobacteriales</taxon>
        <taxon>Sphingobacteriaceae</taxon>
        <taxon>Olivibacter</taxon>
    </lineage>
</organism>
<evidence type="ECO:0000256" key="2">
    <source>
        <dbReference type="ARBA" id="ARBA00022692"/>
    </source>
</evidence>
<feature type="transmembrane region" description="Helical" evidence="5">
    <location>
        <begin position="302"/>
        <end position="321"/>
    </location>
</feature>
<proteinExistence type="predicted"/>